<evidence type="ECO:0000313" key="2">
    <source>
        <dbReference type="EMBL" id="URI06377.1"/>
    </source>
</evidence>
<gene>
    <name evidence="2" type="ORF">MW290_10670</name>
</gene>
<organism evidence="2 3">
    <name type="scientific">Aquincola tertiaricarbonis</name>
    <dbReference type="NCBI Taxonomy" id="391953"/>
    <lineage>
        <taxon>Bacteria</taxon>
        <taxon>Pseudomonadati</taxon>
        <taxon>Pseudomonadota</taxon>
        <taxon>Betaproteobacteria</taxon>
        <taxon>Burkholderiales</taxon>
        <taxon>Sphaerotilaceae</taxon>
        <taxon>Aquincola</taxon>
    </lineage>
</organism>
<evidence type="ECO:0000313" key="3">
    <source>
        <dbReference type="Proteomes" id="UP001056201"/>
    </source>
</evidence>
<dbReference type="EMBL" id="CP097635">
    <property type="protein sequence ID" value="URI06377.1"/>
    <property type="molecule type" value="Genomic_DNA"/>
</dbReference>
<dbReference type="PIRSF" id="PIRSF028477">
    <property type="entry name" value="UCP028477"/>
    <property type="match status" value="1"/>
</dbReference>
<dbReference type="Proteomes" id="UP001056201">
    <property type="component" value="Chromosome 1"/>
</dbReference>
<protein>
    <submittedName>
        <fullName evidence="2">DUF2145 domain-containing protein</fullName>
    </submittedName>
</protein>
<accession>A0ABY4S326</accession>
<sequence length="316" mass="34010">MALLCLRRPPAAALAAALAAAALLLAASAAQAGSPVFCGQGPELTARQQDRLLQFAARIKQQLDASGSRVALVSRSGLDLDRFQLRYSHAGISLKASANGAWSVRQLYYACDESRPRLYDQGMAGFVMGNDRPDSGFVSLVLLPADAGAALQAAALDNPRALSLLAARYSANAYPFSQRYQNCNQWVAELMALAWAPLPAVPSPDDGRSPRAAAQQWLRDAGYAPVPVAVNSHALMFAGPFVPWIHLDDHPQDDLYALKLQVSLPTALEAFVQRQVPGARRLELCHDGQQVVLRRGWQPMGPGCRAEAGDEVFELN</sequence>
<proteinExistence type="predicted"/>
<evidence type="ECO:0000256" key="1">
    <source>
        <dbReference type="SAM" id="SignalP"/>
    </source>
</evidence>
<dbReference type="RefSeq" id="WP_250194640.1">
    <property type="nucleotide sequence ID" value="NZ_CP097635.1"/>
</dbReference>
<keyword evidence="3" id="KW-1185">Reference proteome</keyword>
<name>A0ABY4S326_AQUTE</name>
<dbReference type="InterPro" id="IPR014547">
    <property type="entry name" value="UCP028477"/>
</dbReference>
<dbReference type="Pfam" id="PF09916">
    <property type="entry name" value="DUF2145"/>
    <property type="match status" value="1"/>
</dbReference>
<feature type="chain" id="PRO_5047390235" evidence="1">
    <location>
        <begin position="33"/>
        <end position="316"/>
    </location>
</feature>
<keyword evidence="1" id="KW-0732">Signal</keyword>
<feature type="signal peptide" evidence="1">
    <location>
        <begin position="1"/>
        <end position="32"/>
    </location>
</feature>
<reference evidence="2" key="1">
    <citation type="submission" date="2022-05" db="EMBL/GenBank/DDBJ databases">
        <title>An RpoN-dependent PEP-CTERM gene is involved in floc formation of an Aquincola tertiaricarbonis strain.</title>
        <authorList>
            <person name="Qiu D."/>
            <person name="Xia M."/>
        </authorList>
    </citation>
    <scope>NUCLEOTIDE SEQUENCE</scope>
    <source>
        <strain evidence="2">RN12</strain>
    </source>
</reference>